<name>A0ABR1I2B2_9HYPO</name>
<gene>
    <name evidence="2" type="ORF">QQZ08_006494</name>
</gene>
<dbReference type="Proteomes" id="UP001498421">
    <property type="component" value="Unassembled WGS sequence"/>
</dbReference>
<sequence length="134" mass="14683">MCTYSFQQMVCSCAKGAACPQMARGRAVIGGEVFHQLDLFFAIDDLGAACDYQRRLFGRNAAPTMRCPRYAFDEKRIIKGSYKKTDLACVKCAETCAPPSTSWQAPGPYKAGEVAPEREGERERERGGGSRSAV</sequence>
<keyword evidence="3" id="KW-1185">Reference proteome</keyword>
<feature type="region of interest" description="Disordered" evidence="1">
    <location>
        <begin position="97"/>
        <end position="134"/>
    </location>
</feature>
<protein>
    <submittedName>
        <fullName evidence="2">Uncharacterized protein</fullName>
    </submittedName>
</protein>
<proteinExistence type="predicted"/>
<evidence type="ECO:0000313" key="3">
    <source>
        <dbReference type="Proteomes" id="UP001498421"/>
    </source>
</evidence>
<organism evidence="2 3">
    <name type="scientific">Neonectria magnoliae</name>
    <dbReference type="NCBI Taxonomy" id="2732573"/>
    <lineage>
        <taxon>Eukaryota</taxon>
        <taxon>Fungi</taxon>
        <taxon>Dikarya</taxon>
        <taxon>Ascomycota</taxon>
        <taxon>Pezizomycotina</taxon>
        <taxon>Sordariomycetes</taxon>
        <taxon>Hypocreomycetidae</taxon>
        <taxon>Hypocreales</taxon>
        <taxon>Nectriaceae</taxon>
        <taxon>Neonectria</taxon>
    </lineage>
</organism>
<reference evidence="2 3" key="1">
    <citation type="journal article" date="2025" name="Microbiol. Resour. Announc.">
        <title>Draft genome sequences for Neonectria magnoliae and Neonectria punicea, canker pathogens of Liriodendron tulipifera and Acer saccharum in West Virginia.</title>
        <authorList>
            <person name="Petronek H.M."/>
            <person name="Kasson M.T."/>
            <person name="Metheny A.M."/>
            <person name="Stauder C.M."/>
            <person name="Lovett B."/>
            <person name="Lynch S.C."/>
            <person name="Garnas J.R."/>
            <person name="Kasson L.R."/>
            <person name="Stajich J.E."/>
        </authorList>
    </citation>
    <scope>NUCLEOTIDE SEQUENCE [LARGE SCALE GENOMIC DNA]</scope>
    <source>
        <strain evidence="2 3">NRRL 64651</strain>
    </source>
</reference>
<dbReference type="EMBL" id="JAZAVK010000058">
    <property type="protein sequence ID" value="KAK7427067.1"/>
    <property type="molecule type" value="Genomic_DNA"/>
</dbReference>
<evidence type="ECO:0000313" key="2">
    <source>
        <dbReference type="EMBL" id="KAK7427067.1"/>
    </source>
</evidence>
<feature type="compositionally biased region" description="Basic and acidic residues" evidence="1">
    <location>
        <begin position="115"/>
        <end position="128"/>
    </location>
</feature>
<evidence type="ECO:0000256" key="1">
    <source>
        <dbReference type="SAM" id="MobiDB-lite"/>
    </source>
</evidence>
<comment type="caution">
    <text evidence="2">The sequence shown here is derived from an EMBL/GenBank/DDBJ whole genome shotgun (WGS) entry which is preliminary data.</text>
</comment>
<accession>A0ABR1I2B2</accession>